<dbReference type="Proteomes" id="UP001293254">
    <property type="component" value="Unassembled WGS sequence"/>
</dbReference>
<protein>
    <submittedName>
        <fullName evidence="2">Uncharacterized protein</fullName>
    </submittedName>
</protein>
<feature type="compositionally biased region" description="Low complexity" evidence="1">
    <location>
        <begin position="12"/>
        <end position="32"/>
    </location>
</feature>
<evidence type="ECO:0000313" key="2">
    <source>
        <dbReference type="EMBL" id="KAK4414185.1"/>
    </source>
</evidence>
<keyword evidence="3" id="KW-1185">Reference proteome</keyword>
<evidence type="ECO:0000313" key="3">
    <source>
        <dbReference type="Proteomes" id="UP001293254"/>
    </source>
</evidence>
<reference evidence="2" key="2">
    <citation type="journal article" date="2024" name="Plant">
        <title>Genomic evolution and insights into agronomic trait innovations of Sesamum species.</title>
        <authorList>
            <person name="Miao H."/>
            <person name="Wang L."/>
            <person name="Qu L."/>
            <person name="Liu H."/>
            <person name="Sun Y."/>
            <person name="Le M."/>
            <person name="Wang Q."/>
            <person name="Wei S."/>
            <person name="Zheng Y."/>
            <person name="Lin W."/>
            <person name="Duan Y."/>
            <person name="Cao H."/>
            <person name="Xiong S."/>
            <person name="Wang X."/>
            <person name="Wei L."/>
            <person name="Li C."/>
            <person name="Ma Q."/>
            <person name="Ju M."/>
            <person name="Zhao R."/>
            <person name="Li G."/>
            <person name="Mu C."/>
            <person name="Tian Q."/>
            <person name="Mei H."/>
            <person name="Zhang T."/>
            <person name="Gao T."/>
            <person name="Zhang H."/>
        </authorList>
    </citation>
    <scope>NUCLEOTIDE SEQUENCE</scope>
    <source>
        <strain evidence="2">3651</strain>
    </source>
</reference>
<accession>A0AAE2C9Y4</accession>
<feature type="region of interest" description="Disordered" evidence="1">
    <location>
        <begin position="1"/>
        <end position="37"/>
    </location>
</feature>
<proteinExistence type="predicted"/>
<evidence type="ECO:0000256" key="1">
    <source>
        <dbReference type="SAM" id="MobiDB-lite"/>
    </source>
</evidence>
<reference evidence="2" key="1">
    <citation type="submission" date="2020-06" db="EMBL/GenBank/DDBJ databases">
        <authorList>
            <person name="Li T."/>
            <person name="Hu X."/>
            <person name="Zhang T."/>
            <person name="Song X."/>
            <person name="Zhang H."/>
            <person name="Dai N."/>
            <person name="Sheng W."/>
            <person name="Hou X."/>
            <person name="Wei L."/>
        </authorList>
    </citation>
    <scope>NUCLEOTIDE SEQUENCE</scope>
    <source>
        <strain evidence="2">3651</strain>
        <tissue evidence="2">Leaf</tissue>
    </source>
</reference>
<sequence>MLDPGNDVVAAPSSPTISSLSSSDLDTESTGSFFHDRSTTLGTLMGVTLQAITFRASSQHRQQENPVAVVTGARRNKKPKKSRAAAARQRRRWWRLCRDECDSRRASLGEYLEVERRFGDGAGAGGPAVELEEGLVQELPRNGRALFADGRVLPPVDVVEESSPAAAAGLCRFSAVERWCSLV</sequence>
<dbReference type="PANTHER" id="PTHR33544">
    <property type="entry name" value="DUF4005 DOMAIN-CONTAINING PROTEIN-RELATED"/>
    <property type="match status" value="1"/>
</dbReference>
<organism evidence="2 3">
    <name type="scientific">Sesamum alatum</name>
    <dbReference type="NCBI Taxonomy" id="300844"/>
    <lineage>
        <taxon>Eukaryota</taxon>
        <taxon>Viridiplantae</taxon>
        <taxon>Streptophyta</taxon>
        <taxon>Embryophyta</taxon>
        <taxon>Tracheophyta</taxon>
        <taxon>Spermatophyta</taxon>
        <taxon>Magnoliopsida</taxon>
        <taxon>eudicotyledons</taxon>
        <taxon>Gunneridae</taxon>
        <taxon>Pentapetalae</taxon>
        <taxon>asterids</taxon>
        <taxon>lamiids</taxon>
        <taxon>Lamiales</taxon>
        <taxon>Pedaliaceae</taxon>
        <taxon>Sesamum</taxon>
    </lineage>
</organism>
<comment type="caution">
    <text evidence="2">The sequence shown here is derived from an EMBL/GenBank/DDBJ whole genome shotgun (WGS) entry which is preliminary data.</text>
</comment>
<dbReference type="AlphaFoldDB" id="A0AAE2C9Y4"/>
<dbReference type="EMBL" id="JACGWO010000012">
    <property type="protein sequence ID" value="KAK4414185.1"/>
    <property type="molecule type" value="Genomic_DNA"/>
</dbReference>
<gene>
    <name evidence="2" type="ORF">Salat_2831400</name>
</gene>
<dbReference type="PANTHER" id="PTHR33544:SF15">
    <property type="entry name" value="OS06G0256800 PROTEIN"/>
    <property type="match status" value="1"/>
</dbReference>
<dbReference type="InterPro" id="IPR040344">
    <property type="entry name" value="At3g17950-like"/>
</dbReference>
<name>A0AAE2C9Y4_9LAMI</name>